<feature type="binding site" evidence="12">
    <location>
        <position position="441"/>
    </location>
    <ligand>
        <name>Zn(2+)</name>
        <dbReference type="ChEBI" id="CHEBI:29105"/>
        <label>2</label>
    </ligand>
</feature>
<dbReference type="SMART" id="SM00487">
    <property type="entry name" value="DEXDc"/>
    <property type="match status" value="1"/>
</dbReference>
<dbReference type="Pfam" id="PF17764">
    <property type="entry name" value="PriA_3primeBD"/>
    <property type="match status" value="1"/>
</dbReference>
<dbReference type="Gene3D" id="3.40.1440.60">
    <property type="entry name" value="PriA, 3(prime) DNA-binding domain"/>
    <property type="match status" value="1"/>
</dbReference>
<dbReference type="PROSITE" id="PS51194">
    <property type="entry name" value="HELICASE_CTER"/>
    <property type="match status" value="1"/>
</dbReference>
<evidence type="ECO:0000256" key="9">
    <source>
        <dbReference type="ARBA" id="ARBA00023125"/>
    </source>
</evidence>
<evidence type="ECO:0000256" key="7">
    <source>
        <dbReference type="ARBA" id="ARBA00022833"/>
    </source>
</evidence>
<dbReference type="InterPro" id="IPR027417">
    <property type="entry name" value="P-loop_NTPase"/>
</dbReference>
<dbReference type="OrthoDB" id="9759544at2"/>
<dbReference type="InterPro" id="IPR041236">
    <property type="entry name" value="PriA_C"/>
</dbReference>
<dbReference type="Proteomes" id="UP000198924">
    <property type="component" value="Unassembled WGS sequence"/>
</dbReference>
<dbReference type="Pfam" id="PF00271">
    <property type="entry name" value="Helicase_C"/>
    <property type="match status" value="1"/>
</dbReference>
<keyword evidence="3 12" id="KW-0479">Metal-binding</keyword>
<dbReference type="InterPro" id="IPR042115">
    <property type="entry name" value="PriA_3primeBD_sf"/>
</dbReference>
<dbReference type="AlphaFoldDB" id="A0A1I3WBB9"/>
<dbReference type="GO" id="GO:0008270">
    <property type="term" value="F:zinc ion binding"/>
    <property type="evidence" value="ECO:0007669"/>
    <property type="project" value="UniProtKB-UniRule"/>
</dbReference>
<dbReference type="CDD" id="cd18804">
    <property type="entry name" value="SF2_C_priA"/>
    <property type="match status" value="1"/>
</dbReference>
<dbReference type="NCBIfam" id="TIGR00595">
    <property type="entry name" value="priA"/>
    <property type="match status" value="1"/>
</dbReference>
<dbReference type="InterPro" id="IPR001650">
    <property type="entry name" value="Helicase_C-like"/>
</dbReference>
<keyword evidence="6 12" id="KW-0347">Helicase</keyword>
<dbReference type="InterPro" id="IPR011545">
    <property type="entry name" value="DEAD/DEAH_box_helicase_dom"/>
</dbReference>
<comment type="similarity">
    <text evidence="12">Belongs to the helicase family. PriA subfamily.</text>
</comment>
<dbReference type="PANTHER" id="PTHR30580:SF0">
    <property type="entry name" value="PRIMOSOMAL PROTEIN N"/>
    <property type="match status" value="1"/>
</dbReference>
<evidence type="ECO:0000256" key="6">
    <source>
        <dbReference type="ARBA" id="ARBA00022806"/>
    </source>
</evidence>
<dbReference type="PROSITE" id="PS51192">
    <property type="entry name" value="HELICASE_ATP_BIND_1"/>
    <property type="match status" value="1"/>
</dbReference>
<dbReference type="RefSeq" id="WP_091711961.1">
    <property type="nucleotide sequence ID" value="NZ_FOSH01000004.1"/>
</dbReference>
<dbReference type="GO" id="GO:0006302">
    <property type="term" value="P:double-strand break repair"/>
    <property type="evidence" value="ECO:0007669"/>
    <property type="project" value="InterPro"/>
</dbReference>
<evidence type="ECO:0000256" key="8">
    <source>
        <dbReference type="ARBA" id="ARBA00022840"/>
    </source>
</evidence>
<evidence type="ECO:0000256" key="11">
    <source>
        <dbReference type="ARBA" id="ARBA00048988"/>
    </source>
</evidence>
<evidence type="ECO:0000256" key="2">
    <source>
        <dbReference type="ARBA" id="ARBA00022705"/>
    </source>
</evidence>
<dbReference type="NCBIfam" id="NF004067">
    <property type="entry name" value="PRK05580.1-4"/>
    <property type="match status" value="1"/>
</dbReference>
<gene>
    <name evidence="12" type="primary">priA</name>
    <name evidence="15" type="ORF">SAMN04488079_104113</name>
</gene>
<keyword evidence="16" id="KW-1185">Reference proteome</keyword>
<evidence type="ECO:0000256" key="12">
    <source>
        <dbReference type="HAMAP-Rule" id="MF_00983"/>
    </source>
</evidence>
<comment type="function">
    <text evidence="12">Initiates the restart of stalled replication forks, which reloads the replicative helicase on sites other than the origin of replication. Recognizes and binds to abandoned replication forks and remodels them to uncover a helicase loading site. Promotes assembly of the primosome at these replication forks.</text>
</comment>
<dbReference type="GO" id="GO:1990077">
    <property type="term" value="C:primosome complex"/>
    <property type="evidence" value="ECO:0007669"/>
    <property type="project" value="UniProtKB-UniRule"/>
</dbReference>
<dbReference type="Gene3D" id="3.40.50.300">
    <property type="entry name" value="P-loop containing nucleotide triphosphate hydrolases"/>
    <property type="match status" value="2"/>
</dbReference>
<feature type="binding site" evidence="12">
    <location>
        <position position="462"/>
    </location>
    <ligand>
        <name>Zn(2+)</name>
        <dbReference type="ChEBI" id="CHEBI:29105"/>
        <label>2</label>
    </ligand>
</feature>
<name>A0A1I3WBB9_9GAMM</name>
<keyword evidence="8 12" id="KW-0067">ATP-binding</keyword>
<organism evidence="15 16">
    <name type="scientific">Methylophaga sulfidovorans</name>
    <dbReference type="NCBI Taxonomy" id="45496"/>
    <lineage>
        <taxon>Bacteria</taxon>
        <taxon>Pseudomonadati</taxon>
        <taxon>Pseudomonadota</taxon>
        <taxon>Gammaproteobacteria</taxon>
        <taxon>Thiotrichales</taxon>
        <taxon>Piscirickettsiaceae</taxon>
        <taxon>Methylophaga</taxon>
    </lineage>
</organism>
<dbReference type="PANTHER" id="PTHR30580">
    <property type="entry name" value="PRIMOSOMAL PROTEIN N"/>
    <property type="match status" value="1"/>
</dbReference>
<keyword evidence="4 12" id="KW-0547">Nucleotide-binding</keyword>
<evidence type="ECO:0000256" key="1">
    <source>
        <dbReference type="ARBA" id="ARBA00022515"/>
    </source>
</evidence>
<dbReference type="Pfam" id="PF00270">
    <property type="entry name" value="DEAD"/>
    <property type="match status" value="1"/>
</dbReference>
<keyword evidence="1 12" id="KW-0639">Primosome</keyword>
<dbReference type="Pfam" id="PF18074">
    <property type="entry name" value="PriA_C"/>
    <property type="match status" value="1"/>
</dbReference>
<keyword evidence="10 12" id="KW-0413">Isomerase</keyword>
<evidence type="ECO:0000256" key="4">
    <source>
        <dbReference type="ARBA" id="ARBA00022741"/>
    </source>
</evidence>
<dbReference type="FunFam" id="3.40.50.300:FF:000489">
    <property type="entry name" value="Primosome assembly protein PriA"/>
    <property type="match status" value="1"/>
</dbReference>
<accession>A0A1I3WBB9</accession>
<dbReference type="CDD" id="cd17929">
    <property type="entry name" value="DEXHc_priA"/>
    <property type="match status" value="1"/>
</dbReference>
<feature type="binding site" evidence="12">
    <location>
        <position position="444"/>
    </location>
    <ligand>
        <name>Zn(2+)</name>
        <dbReference type="ChEBI" id="CHEBI:29105"/>
        <label>2</label>
    </ligand>
</feature>
<dbReference type="GO" id="GO:0006269">
    <property type="term" value="P:DNA replication, synthesis of primer"/>
    <property type="evidence" value="ECO:0007669"/>
    <property type="project" value="UniProtKB-KW"/>
</dbReference>
<dbReference type="GO" id="GO:0005524">
    <property type="term" value="F:ATP binding"/>
    <property type="evidence" value="ECO:0007669"/>
    <property type="project" value="UniProtKB-UniRule"/>
</dbReference>
<dbReference type="SMART" id="SM00490">
    <property type="entry name" value="HELICc"/>
    <property type="match status" value="1"/>
</dbReference>
<keyword evidence="7 12" id="KW-0862">Zinc</keyword>
<proteinExistence type="inferred from homology"/>
<dbReference type="SUPFAM" id="SSF52540">
    <property type="entry name" value="P-loop containing nucleoside triphosphate hydrolases"/>
    <property type="match status" value="1"/>
</dbReference>
<feature type="binding site" evidence="12">
    <location>
        <position position="435"/>
    </location>
    <ligand>
        <name>Zn(2+)</name>
        <dbReference type="ChEBI" id="CHEBI:29105"/>
        <label>1</label>
    </ligand>
</feature>
<dbReference type="GO" id="GO:0006270">
    <property type="term" value="P:DNA replication initiation"/>
    <property type="evidence" value="ECO:0007669"/>
    <property type="project" value="TreeGrafter"/>
</dbReference>
<dbReference type="InterPro" id="IPR040498">
    <property type="entry name" value="PriA_CRR"/>
</dbReference>
<dbReference type="Pfam" id="PF18319">
    <property type="entry name" value="Zn_ribbon_PriA"/>
    <property type="match status" value="1"/>
</dbReference>
<evidence type="ECO:0000313" key="15">
    <source>
        <dbReference type="EMBL" id="SFK04529.1"/>
    </source>
</evidence>
<feature type="binding site" evidence="12">
    <location>
        <position position="459"/>
    </location>
    <ligand>
        <name>Zn(2+)</name>
        <dbReference type="ChEBI" id="CHEBI:29105"/>
        <label>2</label>
    </ligand>
</feature>
<feature type="binding site" evidence="12">
    <location>
        <position position="472"/>
    </location>
    <ligand>
        <name>Zn(2+)</name>
        <dbReference type="ChEBI" id="CHEBI:29105"/>
        <label>1</label>
    </ligand>
</feature>
<dbReference type="InterPro" id="IPR041222">
    <property type="entry name" value="PriA_3primeBD"/>
</dbReference>
<evidence type="ECO:0000256" key="3">
    <source>
        <dbReference type="ARBA" id="ARBA00022723"/>
    </source>
</evidence>
<evidence type="ECO:0000256" key="10">
    <source>
        <dbReference type="ARBA" id="ARBA00023235"/>
    </source>
</evidence>
<sequence>MTCILHISVPCPLRQLFDYTSDLPASQWEIGTRVKINFANRLCIGIVMKISEITDQVEITKLKAIEERLDDSKLIPDELIQTLLWVSRYYHHPLGECFQTALPKLLRTGKPAELDTESWWFRTEKTADKKIGSKQQQCLDLLEDYVDGISQSMFKQYLGNVSSSLKSLETAGLISQQQKAKLPIPSNELNLDLTLNQQQQNIVNSVWEKHDHFQPFLLEGITGSGKTEVYIELTERALKANKQVLILIPEIGLTGQFVDRFKKRLNTTIVILNSSVSDKERKQAWLLAKAGLANVIIGTRSAVFTPLINPGLIIIDEEHDSSYKQQDGLRYHARNVALIRAQKYDIPIVMGSATPSLESLYQVKLKRFQLLELTQRAGSAQLPAVRLVDNSQANPEHGFSDILLKAIKKHLDAGNQVILFINRRGYAPVLMCHDCGWQAKCKHCDARMVVHQHRNILFCHHCGFIQRLVEECPECESKSLKSYGAGTEKVEQHLQKLFPETPVIRVDRDTTQRVNAFSDLVADIKQGEARILVGTQMLAKGHDFHDVTLVGVLDTDQGLYSADFRATENLAQMITQVTGRAGRGDKSGEVLIQTEQPEHFFWKNLIKNGYKKTAESLLEERIDMELPPVSNWAVIRAESTDREEATAFLQEFSAQCHQQASEDVLILGPVPAIMEKKGGRFRAQLLLSSAQRKPLHQLLDRHISVISRHKLARKVRWSIDIDPVDLL</sequence>
<dbReference type="HAMAP" id="MF_00983">
    <property type="entry name" value="PriA"/>
    <property type="match status" value="1"/>
</dbReference>
<dbReference type="GO" id="GO:0043138">
    <property type="term" value="F:3'-5' DNA helicase activity"/>
    <property type="evidence" value="ECO:0007669"/>
    <property type="project" value="UniProtKB-EC"/>
</dbReference>
<comment type="subunit">
    <text evidence="12">Component of the replication restart primosome.</text>
</comment>
<dbReference type="STRING" id="45496.SAMN04488079_104113"/>
<dbReference type="EC" id="5.6.2.4" evidence="12"/>
<evidence type="ECO:0000256" key="5">
    <source>
        <dbReference type="ARBA" id="ARBA00022801"/>
    </source>
</evidence>
<feature type="binding site" evidence="12">
    <location>
        <position position="432"/>
    </location>
    <ligand>
        <name>Zn(2+)</name>
        <dbReference type="ChEBI" id="CHEBI:29105"/>
        <label>1</label>
    </ligand>
</feature>
<dbReference type="EMBL" id="FOSH01000004">
    <property type="protein sequence ID" value="SFK04529.1"/>
    <property type="molecule type" value="Genomic_DNA"/>
</dbReference>
<dbReference type="InterPro" id="IPR014001">
    <property type="entry name" value="Helicase_ATP-bd"/>
</dbReference>
<feature type="domain" description="Helicase C-terminal" evidence="14">
    <location>
        <begin position="464"/>
        <end position="630"/>
    </location>
</feature>
<keyword evidence="9 12" id="KW-0238">DNA-binding</keyword>
<comment type="catalytic activity">
    <reaction evidence="12">
        <text>Couples ATP hydrolysis with the unwinding of duplex DNA by translocating in the 3'-5' direction.</text>
        <dbReference type="EC" id="5.6.2.4"/>
    </reaction>
</comment>
<feature type="binding site" evidence="12">
    <location>
        <position position="475"/>
    </location>
    <ligand>
        <name>Zn(2+)</name>
        <dbReference type="ChEBI" id="CHEBI:29105"/>
        <label>1</label>
    </ligand>
</feature>
<reference evidence="16" key="1">
    <citation type="submission" date="2016-10" db="EMBL/GenBank/DDBJ databases">
        <authorList>
            <person name="Varghese N."/>
            <person name="Submissions S."/>
        </authorList>
    </citation>
    <scope>NUCLEOTIDE SEQUENCE [LARGE SCALE GENOMIC DNA]</scope>
    <source>
        <strain evidence="16">DSM 11578</strain>
    </source>
</reference>
<dbReference type="InterPro" id="IPR005259">
    <property type="entry name" value="PriA"/>
</dbReference>
<evidence type="ECO:0000313" key="16">
    <source>
        <dbReference type="Proteomes" id="UP000198924"/>
    </source>
</evidence>
<dbReference type="GO" id="GO:0016887">
    <property type="term" value="F:ATP hydrolysis activity"/>
    <property type="evidence" value="ECO:0007669"/>
    <property type="project" value="RHEA"/>
</dbReference>
<dbReference type="GO" id="GO:0003677">
    <property type="term" value="F:DNA binding"/>
    <property type="evidence" value="ECO:0007669"/>
    <property type="project" value="UniProtKB-UniRule"/>
</dbReference>
<keyword evidence="5 12" id="KW-0378">Hydrolase</keyword>
<comment type="cofactor">
    <cofactor evidence="12">
        <name>Zn(2+)</name>
        <dbReference type="ChEBI" id="CHEBI:29105"/>
    </cofactor>
    <text evidence="12">Binds 2 zinc ions per subunit.</text>
</comment>
<keyword evidence="2 12" id="KW-0235">DNA replication</keyword>
<dbReference type="GO" id="GO:0006310">
    <property type="term" value="P:DNA recombination"/>
    <property type="evidence" value="ECO:0007669"/>
    <property type="project" value="InterPro"/>
</dbReference>
<feature type="domain" description="Helicase ATP-binding" evidence="13">
    <location>
        <begin position="207"/>
        <end position="373"/>
    </location>
</feature>
<comment type="catalytic activity">
    <reaction evidence="11 12">
        <text>ATP + H2O = ADP + phosphate + H(+)</text>
        <dbReference type="Rhea" id="RHEA:13065"/>
        <dbReference type="ChEBI" id="CHEBI:15377"/>
        <dbReference type="ChEBI" id="CHEBI:15378"/>
        <dbReference type="ChEBI" id="CHEBI:30616"/>
        <dbReference type="ChEBI" id="CHEBI:43474"/>
        <dbReference type="ChEBI" id="CHEBI:456216"/>
        <dbReference type="EC" id="5.6.2.4"/>
    </reaction>
</comment>
<evidence type="ECO:0000259" key="14">
    <source>
        <dbReference type="PROSITE" id="PS51194"/>
    </source>
</evidence>
<evidence type="ECO:0000259" key="13">
    <source>
        <dbReference type="PROSITE" id="PS51192"/>
    </source>
</evidence>
<protein>
    <recommendedName>
        <fullName evidence="12">Replication restart protein PriA</fullName>
    </recommendedName>
    <alternativeName>
        <fullName evidence="12">ATP-dependent DNA helicase PriA</fullName>
        <ecNumber evidence="12">5.6.2.4</ecNumber>
    </alternativeName>
    <alternativeName>
        <fullName evidence="12">DNA 3'-5' helicase PriA</fullName>
    </alternativeName>
</protein>